<comment type="similarity">
    <text evidence="1">Belongs to the CNOT9 family.</text>
</comment>
<evidence type="ECO:0000256" key="1">
    <source>
        <dbReference type="ARBA" id="ARBA00006385"/>
    </source>
</evidence>
<evidence type="ECO:0000313" key="2">
    <source>
        <dbReference type="EMBL" id="CAK0832210.1"/>
    </source>
</evidence>
<proteinExistence type="inferred from homology"/>
<comment type="caution">
    <text evidence="2">The sequence shown here is derived from an EMBL/GenBank/DDBJ whole genome shotgun (WGS) entry which is preliminary data.</text>
</comment>
<dbReference type="Proteomes" id="UP001189429">
    <property type="component" value="Unassembled WGS sequence"/>
</dbReference>
<dbReference type="InterPro" id="IPR011989">
    <property type="entry name" value="ARM-like"/>
</dbReference>
<reference evidence="2" key="1">
    <citation type="submission" date="2023-10" db="EMBL/GenBank/DDBJ databases">
        <authorList>
            <person name="Chen Y."/>
            <person name="Shah S."/>
            <person name="Dougan E. K."/>
            <person name="Thang M."/>
            <person name="Chan C."/>
        </authorList>
    </citation>
    <scope>NUCLEOTIDE SEQUENCE [LARGE SCALE GENOMIC DNA]</scope>
</reference>
<dbReference type="PANTHER" id="PTHR12262">
    <property type="entry name" value="CCR4-NOT TRANSCRIPTION COMPLEX SUBUNIT 9"/>
    <property type="match status" value="1"/>
</dbReference>
<dbReference type="EMBL" id="CAUYUJ010011592">
    <property type="protein sequence ID" value="CAK0832210.1"/>
    <property type="molecule type" value="Genomic_DNA"/>
</dbReference>
<protein>
    <recommendedName>
        <fullName evidence="4">CCR4-NOT transcription complex subunit 9</fullName>
    </recommendedName>
</protein>
<dbReference type="InterPro" id="IPR016024">
    <property type="entry name" value="ARM-type_fold"/>
</dbReference>
<sequence length="241" mass="26690">MRANSSNRVCNSLALLQIVAADRETRPLFLKAHIPLLLYPFLNTVSQDRPFEYLRLTSLGVIGALVKVDDAEVINFLLQTEIIPLCLRIMETGRELSKTVATFIVQKLVQDEMGLAYICQTADRFYAVSSVLAKMVATLQQNPQPSIRLLRHVIRCYLRLADNARAREALRQCLPECLQAAADPQMHPEPVAACLGEETRQRIATSCSCCRPSASGEAAATTCGRALRAREAGFGFLVDLR</sequence>
<keyword evidence="3" id="KW-1185">Reference proteome</keyword>
<dbReference type="InterPro" id="IPR007216">
    <property type="entry name" value="CNOT9"/>
</dbReference>
<accession>A0ABN9SK99</accession>
<evidence type="ECO:0008006" key="4">
    <source>
        <dbReference type="Google" id="ProtNLM"/>
    </source>
</evidence>
<dbReference type="Gene3D" id="1.25.10.10">
    <property type="entry name" value="Leucine-rich Repeat Variant"/>
    <property type="match status" value="1"/>
</dbReference>
<gene>
    <name evidence="2" type="ORF">PCOR1329_LOCUS30289</name>
</gene>
<name>A0ABN9SK99_9DINO</name>
<organism evidence="2 3">
    <name type="scientific">Prorocentrum cordatum</name>
    <dbReference type="NCBI Taxonomy" id="2364126"/>
    <lineage>
        <taxon>Eukaryota</taxon>
        <taxon>Sar</taxon>
        <taxon>Alveolata</taxon>
        <taxon>Dinophyceae</taxon>
        <taxon>Prorocentrales</taxon>
        <taxon>Prorocentraceae</taxon>
        <taxon>Prorocentrum</taxon>
    </lineage>
</organism>
<dbReference type="Pfam" id="PF04078">
    <property type="entry name" value="Rcd1"/>
    <property type="match status" value="1"/>
</dbReference>
<dbReference type="SUPFAM" id="SSF48371">
    <property type="entry name" value="ARM repeat"/>
    <property type="match status" value="1"/>
</dbReference>
<evidence type="ECO:0000313" key="3">
    <source>
        <dbReference type="Proteomes" id="UP001189429"/>
    </source>
</evidence>